<dbReference type="EMBL" id="JAVHUL010000030">
    <property type="protein sequence ID" value="MDQ7918062.1"/>
    <property type="molecule type" value="Genomic_DNA"/>
</dbReference>
<evidence type="ECO:0000313" key="3">
    <source>
        <dbReference type="Proteomes" id="UP001230915"/>
    </source>
</evidence>
<sequence>MESYKMDRKKLADLTDEELLQEEIRIKPFKLYDAIIFGVLIGIATYKTLKNGLGLLTFLPLIYLPIAANNKAKSIALQKLLKDRGLK</sequence>
<keyword evidence="1" id="KW-0812">Transmembrane</keyword>
<organism evidence="2 3">
    <name type="scientific">Mesonia profundi</name>
    <dbReference type="NCBI Taxonomy" id="3070998"/>
    <lineage>
        <taxon>Bacteria</taxon>
        <taxon>Pseudomonadati</taxon>
        <taxon>Bacteroidota</taxon>
        <taxon>Flavobacteriia</taxon>
        <taxon>Flavobacteriales</taxon>
        <taxon>Flavobacteriaceae</taxon>
        <taxon>Mesonia</taxon>
    </lineage>
</organism>
<keyword evidence="1" id="KW-1133">Transmembrane helix</keyword>
<gene>
    <name evidence="2" type="ORF">RBU60_10780</name>
</gene>
<keyword evidence="3" id="KW-1185">Reference proteome</keyword>
<evidence type="ECO:0000256" key="1">
    <source>
        <dbReference type="SAM" id="Phobius"/>
    </source>
</evidence>
<evidence type="ECO:0000313" key="2">
    <source>
        <dbReference type="EMBL" id="MDQ7918062.1"/>
    </source>
</evidence>
<feature type="transmembrane region" description="Helical" evidence="1">
    <location>
        <begin position="52"/>
        <end position="69"/>
    </location>
</feature>
<protein>
    <submittedName>
        <fullName evidence="2">FUSC family protein</fullName>
    </submittedName>
</protein>
<accession>A0ABU1A2Y4</accession>
<dbReference type="Proteomes" id="UP001230915">
    <property type="component" value="Unassembled WGS sequence"/>
</dbReference>
<name>A0ABU1A2Y4_9FLAO</name>
<reference evidence="2 3" key="1">
    <citation type="submission" date="2023-08" db="EMBL/GenBank/DDBJ databases">
        <title>Mesonia sp. MT50, isolated from deep-sea sediment of the Mariana Trench.</title>
        <authorList>
            <person name="Fu H."/>
        </authorList>
    </citation>
    <scope>NUCLEOTIDE SEQUENCE [LARGE SCALE GENOMIC DNA]</scope>
    <source>
        <strain evidence="2 3">MT50</strain>
    </source>
</reference>
<comment type="caution">
    <text evidence="2">The sequence shown here is derived from an EMBL/GenBank/DDBJ whole genome shotgun (WGS) entry which is preliminary data.</text>
</comment>
<proteinExistence type="predicted"/>
<keyword evidence="1" id="KW-0472">Membrane</keyword>
<dbReference type="RefSeq" id="WP_308865005.1">
    <property type="nucleotide sequence ID" value="NZ_JAVHUL010000030.1"/>
</dbReference>